<dbReference type="AlphaFoldDB" id="A0A7W8D391"/>
<protein>
    <submittedName>
        <fullName evidence="1">Uncharacterized coiled-coil DUF342 family protein</fullName>
    </submittedName>
</protein>
<evidence type="ECO:0000313" key="2">
    <source>
        <dbReference type="Proteomes" id="UP000521313"/>
    </source>
</evidence>
<organism evidence="1 2">
    <name type="scientific">Faecalicoccus acidiformans</name>
    <dbReference type="NCBI Taxonomy" id="915173"/>
    <lineage>
        <taxon>Bacteria</taxon>
        <taxon>Bacillati</taxon>
        <taxon>Bacillota</taxon>
        <taxon>Erysipelotrichia</taxon>
        <taxon>Erysipelotrichales</taxon>
        <taxon>Erysipelotrichaceae</taxon>
        <taxon>Faecalicoccus</taxon>
    </lineage>
</organism>
<name>A0A7W8D391_9FIRM</name>
<sequence length="87" mass="10110">MKRYTINLTNYESLEESLEDIYSILELPKSGSLSVQSLKVAMNSIHEDIVIELIQKTTIHEELIQLFDVFESVQRENDHVYLIIGIQ</sequence>
<dbReference type="EMBL" id="JACHHD010000011">
    <property type="protein sequence ID" value="MBB5185179.1"/>
    <property type="molecule type" value="Genomic_DNA"/>
</dbReference>
<gene>
    <name evidence="1" type="ORF">HNQ43_001232</name>
</gene>
<evidence type="ECO:0000313" key="1">
    <source>
        <dbReference type="EMBL" id="MBB5185179.1"/>
    </source>
</evidence>
<reference evidence="1 2" key="1">
    <citation type="submission" date="2020-08" db="EMBL/GenBank/DDBJ databases">
        <title>Genomic Encyclopedia of Type Strains, Phase IV (KMG-IV): sequencing the most valuable type-strain genomes for metagenomic binning, comparative biology and taxonomic classification.</title>
        <authorList>
            <person name="Goeker M."/>
        </authorList>
    </citation>
    <scope>NUCLEOTIDE SEQUENCE [LARGE SCALE GENOMIC DNA]</scope>
    <source>
        <strain evidence="1 2">DSM 26963</strain>
    </source>
</reference>
<dbReference type="Proteomes" id="UP000521313">
    <property type="component" value="Unassembled WGS sequence"/>
</dbReference>
<proteinExistence type="predicted"/>
<comment type="caution">
    <text evidence="1">The sequence shown here is derived from an EMBL/GenBank/DDBJ whole genome shotgun (WGS) entry which is preliminary data.</text>
</comment>
<accession>A0A7W8D391</accession>
<dbReference type="RefSeq" id="WP_183375816.1">
    <property type="nucleotide sequence ID" value="NZ_CALVCN010000037.1"/>
</dbReference>